<organism evidence="2 3">
    <name type="scientific">Pseudocercospora fuligena</name>
    <dbReference type="NCBI Taxonomy" id="685502"/>
    <lineage>
        <taxon>Eukaryota</taxon>
        <taxon>Fungi</taxon>
        <taxon>Dikarya</taxon>
        <taxon>Ascomycota</taxon>
        <taxon>Pezizomycotina</taxon>
        <taxon>Dothideomycetes</taxon>
        <taxon>Dothideomycetidae</taxon>
        <taxon>Mycosphaerellales</taxon>
        <taxon>Mycosphaerellaceae</taxon>
        <taxon>Pseudocercospora</taxon>
    </lineage>
</organism>
<reference evidence="2" key="1">
    <citation type="submission" date="2020-04" db="EMBL/GenBank/DDBJ databases">
        <title>Draft genome resource of the tomato pathogen Pseudocercospora fuligena.</title>
        <authorList>
            <person name="Zaccaron A."/>
        </authorList>
    </citation>
    <scope>NUCLEOTIDE SEQUENCE</scope>
    <source>
        <strain evidence="2">PF001</strain>
    </source>
</reference>
<dbReference type="SUPFAM" id="SSF51735">
    <property type="entry name" value="NAD(P)-binding Rossmann-fold domains"/>
    <property type="match status" value="1"/>
</dbReference>
<dbReference type="EMBL" id="JABCIY010000224">
    <property type="protein sequence ID" value="KAF7187611.1"/>
    <property type="molecule type" value="Genomic_DNA"/>
</dbReference>
<accession>A0A8H6RCP9</accession>
<evidence type="ECO:0000256" key="1">
    <source>
        <dbReference type="ARBA" id="ARBA00006484"/>
    </source>
</evidence>
<dbReference type="PANTHER" id="PTHR42760">
    <property type="entry name" value="SHORT-CHAIN DEHYDROGENASES/REDUCTASES FAMILY MEMBER"/>
    <property type="match status" value="1"/>
</dbReference>
<dbReference type="CDD" id="cd05233">
    <property type="entry name" value="SDR_c"/>
    <property type="match status" value="1"/>
</dbReference>
<dbReference type="AlphaFoldDB" id="A0A8H6RCP9"/>
<dbReference type="Gene3D" id="3.40.50.720">
    <property type="entry name" value="NAD(P)-binding Rossmann-like Domain"/>
    <property type="match status" value="1"/>
</dbReference>
<dbReference type="GO" id="GO:0016616">
    <property type="term" value="F:oxidoreductase activity, acting on the CH-OH group of donors, NAD or NADP as acceptor"/>
    <property type="evidence" value="ECO:0007669"/>
    <property type="project" value="TreeGrafter"/>
</dbReference>
<name>A0A8H6RCP9_9PEZI</name>
<comment type="caution">
    <text evidence="2">The sequence shown here is derived from an EMBL/GenBank/DDBJ whole genome shotgun (WGS) entry which is preliminary data.</text>
</comment>
<dbReference type="Pfam" id="PF13561">
    <property type="entry name" value="adh_short_C2"/>
    <property type="match status" value="1"/>
</dbReference>
<dbReference type="InterPro" id="IPR002347">
    <property type="entry name" value="SDR_fam"/>
</dbReference>
<sequence>MSPETLSLAGKTALVTGSGRETGIGAAIARALARNGASVAIHYVSESSKSRAERVAASIEKDFGTKTTVVHGSVDNYDTAKKIVEDILKAFNVDHTDILALTSRVNNGATASNTSLMDVTPEQLEQDFAVNVFGTIYMTQAAVGVGRMPPGGRIINIGSIISKVLRPPMAPPVYGVTKAATDALTTLWAGELGKSHGITVNTLAPGPVPTDIAREFLENDDGSPTDAARSMYEQTRAADRVGTAQDLADATLLLVSEKSRWITAQYISVSGGITGTM</sequence>
<comment type="similarity">
    <text evidence="1">Belongs to the short-chain dehydrogenases/reductases (SDR) family.</text>
</comment>
<dbReference type="Proteomes" id="UP000660729">
    <property type="component" value="Unassembled WGS sequence"/>
</dbReference>
<dbReference type="PRINTS" id="PR00081">
    <property type="entry name" value="GDHRDH"/>
</dbReference>
<dbReference type="InterPro" id="IPR036291">
    <property type="entry name" value="NAD(P)-bd_dom_sf"/>
</dbReference>
<evidence type="ECO:0000313" key="3">
    <source>
        <dbReference type="Proteomes" id="UP000660729"/>
    </source>
</evidence>
<dbReference type="OrthoDB" id="47007at2759"/>
<dbReference type="GO" id="GO:0048038">
    <property type="term" value="F:quinone binding"/>
    <property type="evidence" value="ECO:0007669"/>
    <property type="project" value="TreeGrafter"/>
</dbReference>
<keyword evidence="3" id="KW-1185">Reference proteome</keyword>
<gene>
    <name evidence="2" type="ORF">HII31_10950</name>
</gene>
<proteinExistence type="inferred from homology"/>
<protein>
    <submittedName>
        <fullName evidence="2">Putative oxidoreductase</fullName>
    </submittedName>
</protein>
<dbReference type="GO" id="GO:0006633">
    <property type="term" value="P:fatty acid biosynthetic process"/>
    <property type="evidence" value="ECO:0007669"/>
    <property type="project" value="TreeGrafter"/>
</dbReference>
<evidence type="ECO:0000313" key="2">
    <source>
        <dbReference type="EMBL" id="KAF7187611.1"/>
    </source>
</evidence>
<dbReference type="PANTHER" id="PTHR42760:SF76">
    <property type="entry name" value="CHAIN OXIDOREDUCTASE_DEHYDROGENASE, PUTATIVE-RELATED"/>
    <property type="match status" value="1"/>
</dbReference>